<keyword evidence="8" id="KW-1185">Reference proteome</keyword>
<name>A0AAV4ZQV3_9HYPH</name>
<evidence type="ECO:0000313" key="8">
    <source>
        <dbReference type="Proteomes" id="UP001055247"/>
    </source>
</evidence>
<dbReference type="GO" id="GO:0004519">
    <property type="term" value="F:endonuclease activity"/>
    <property type="evidence" value="ECO:0007669"/>
    <property type="project" value="UniProtKB-KW"/>
</dbReference>
<reference evidence="7" key="2">
    <citation type="submission" date="2021-08" db="EMBL/GenBank/DDBJ databases">
        <authorList>
            <person name="Tani A."/>
            <person name="Ola A."/>
            <person name="Ogura Y."/>
            <person name="Katsura K."/>
            <person name="Hayashi T."/>
        </authorList>
    </citation>
    <scope>NUCLEOTIDE SEQUENCE</scope>
    <source>
        <strain evidence="7">DSM 16372</strain>
    </source>
</reference>
<dbReference type="CDD" id="cd00221">
    <property type="entry name" value="Vsr"/>
    <property type="match status" value="1"/>
</dbReference>
<evidence type="ECO:0000256" key="4">
    <source>
        <dbReference type="ARBA" id="ARBA00022801"/>
    </source>
</evidence>
<evidence type="ECO:0000313" key="7">
    <source>
        <dbReference type="EMBL" id="GJD90862.1"/>
    </source>
</evidence>
<evidence type="ECO:0000256" key="5">
    <source>
        <dbReference type="ARBA" id="ARBA00023204"/>
    </source>
</evidence>
<sequence length="134" mass="15439">MGRIRGVDTGPEMVVRRAAHRLGYRFRLHRRSLPGRPDLVFPSLRAVIFVHGCFWHRHEGCRKTSMPKTRIEFWQAKFARNVERDAQAQERLAAAGWRVLVIWECETAKPDQIDAILVGFLGARGRGQPVPNRN</sequence>
<dbReference type="Pfam" id="PF03852">
    <property type="entry name" value="Vsr"/>
    <property type="match status" value="1"/>
</dbReference>
<dbReference type="EC" id="3.1.-.-" evidence="6"/>
<keyword evidence="1 6" id="KW-0540">Nuclease</keyword>
<dbReference type="GO" id="GO:0006298">
    <property type="term" value="P:mismatch repair"/>
    <property type="evidence" value="ECO:0007669"/>
    <property type="project" value="UniProtKB-UniRule"/>
</dbReference>
<accession>A0AAV4ZQV3</accession>
<proteinExistence type="inferred from homology"/>
<dbReference type="SUPFAM" id="SSF52980">
    <property type="entry name" value="Restriction endonuclease-like"/>
    <property type="match status" value="1"/>
</dbReference>
<evidence type="ECO:0000256" key="6">
    <source>
        <dbReference type="PIRNR" id="PIRNR018267"/>
    </source>
</evidence>
<dbReference type="InterPro" id="IPR011335">
    <property type="entry name" value="Restrct_endonuc-II-like"/>
</dbReference>
<comment type="function">
    <text evidence="6">May nick specific sequences that contain T:G mispairs resulting from m5C-deamination.</text>
</comment>
<keyword evidence="4 6" id="KW-0378">Hydrolase</keyword>
<keyword evidence="3 6" id="KW-0227">DNA damage</keyword>
<dbReference type="InterPro" id="IPR004603">
    <property type="entry name" value="DNA_mismatch_endonuc_vsr"/>
</dbReference>
<comment type="caution">
    <text evidence="7">The sequence shown here is derived from an EMBL/GenBank/DDBJ whole genome shotgun (WGS) entry which is preliminary data.</text>
</comment>
<evidence type="ECO:0000256" key="2">
    <source>
        <dbReference type="ARBA" id="ARBA00022759"/>
    </source>
</evidence>
<organism evidence="7 8">
    <name type="scientific">Methylobacterium hispanicum</name>
    <dbReference type="NCBI Taxonomy" id="270350"/>
    <lineage>
        <taxon>Bacteria</taxon>
        <taxon>Pseudomonadati</taxon>
        <taxon>Pseudomonadota</taxon>
        <taxon>Alphaproteobacteria</taxon>
        <taxon>Hyphomicrobiales</taxon>
        <taxon>Methylobacteriaceae</taxon>
        <taxon>Methylobacterium</taxon>
    </lineage>
</organism>
<dbReference type="EMBL" id="BPQO01000022">
    <property type="protein sequence ID" value="GJD90862.1"/>
    <property type="molecule type" value="Genomic_DNA"/>
</dbReference>
<protein>
    <recommendedName>
        <fullName evidence="6">Very short patch repair endonuclease</fullName>
        <ecNumber evidence="6">3.1.-.-</ecNumber>
    </recommendedName>
</protein>
<keyword evidence="5 6" id="KW-0234">DNA repair</keyword>
<reference evidence="7" key="1">
    <citation type="journal article" date="2016" name="Front. Microbiol.">
        <title>Genome Sequence of the Piezophilic, Mesophilic Sulfate-Reducing Bacterium Desulfovibrio indicus J2T.</title>
        <authorList>
            <person name="Cao J."/>
            <person name="Maignien L."/>
            <person name="Shao Z."/>
            <person name="Alain K."/>
            <person name="Jebbar M."/>
        </authorList>
    </citation>
    <scope>NUCLEOTIDE SEQUENCE</scope>
    <source>
        <strain evidence="7">DSM 16372</strain>
    </source>
</reference>
<evidence type="ECO:0000256" key="3">
    <source>
        <dbReference type="ARBA" id="ARBA00022763"/>
    </source>
</evidence>
<gene>
    <name evidence="7" type="ORF">BHAOGJBA_4405</name>
</gene>
<dbReference type="PIRSF" id="PIRSF018267">
    <property type="entry name" value="VSR_endonuc"/>
    <property type="match status" value="1"/>
</dbReference>
<evidence type="ECO:0000256" key="1">
    <source>
        <dbReference type="ARBA" id="ARBA00022722"/>
    </source>
</evidence>
<keyword evidence="2 6" id="KW-0255">Endonuclease</keyword>
<comment type="similarity">
    <text evidence="6">Belongs to the vsr family.</text>
</comment>
<dbReference type="AlphaFoldDB" id="A0AAV4ZQV3"/>
<dbReference type="NCBIfam" id="TIGR00632">
    <property type="entry name" value="vsr"/>
    <property type="match status" value="1"/>
</dbReference>
<dbReference type="Gene3D" id="3.40.960.10">
    <property type="entry name" value="VSR Endonuclease"/>
    <property type="match status" value="1"/>
</dbReference>
<dbReference type="Proteomes" id="UP001055247">
    <property type="component" value="Unassembled WGS sequence"/>
</dbReference>
<dbReference type="GO" id="GO:0016787">
    <property type="term" value="F:hydrolase activity"/>
    <property type="evidence" value="ECO:0007669"/>
    <property type="project" value="UniProtKB-KW"/>
</dbReference>